<dbReference type="GO" id="GO:0043531">
    <property type="term" value="F:ADP binding"/>
    <property type="evidence" value="ECO:0007669"/>
    <property type="project" value="InterPro"/>
</dbReference>
<feature type="domain" description="NB-ARC" evidence="8">
    <location>
        <begin position="395"/>
        <end position="558"/>
    </location>
</feature>
<dbReference type="Gramene" id="TVU24309">
    <property type="protein sequence ID" value="TVU24309"/>
    <property type="gene ID" value="EJB05_26739"/>
</dbReference>
<proteinExistence type="inferred from homology"/>
<dbReference type="PANTHER" id="PTHR23155">
    <property type="entry name" value="DISEASE RESISTANCE PROTEIN RP"/>
    <property type="match status" value="1"/>
</dbReference>
<evidence type="ECO:0008006" key="14">
    <source>
        <dbReference type="Google" id="ProtNLM"/>
    </source>
</evidence>
<dbReference type="InterPro" id="IPR055414">
    <property type="entry name" value="LRR_R13L4/SHOC2-like"/>
</dbReference>
<dbReference type="InterPro" id="IPR036388">
    <property type="entry name" value="WH-like_DNA-bd_sf"/>
</dbReference>
<feature type="domain" description="Disease resistance R13L4/SHOC-2-like LRR" evidence="11">
    <location>
        <begin position="788"/>
        <end position="1157"/>
    </location>
</feature>
<dbReference type="SUPFAM" id="SSF52058">
    <property type="entry name" value="L domain-like"/>
    <property type="match status" value="1"/>
</dbReference>
<evidence type="ECO:0000256" key="7">
    <source>
        <dbReference type="SAM" id="Coils"/>
    </source>
</evidence>
<dbReference type="InterPro" id="IPR027417">
    <property type="entry name" value="P-loop_NTPase"/>
</dbReference>
<dbReference type="Gene3D" id="3.80.10.10">
    <property type="entry name" value="Ribonuclease Inhibitor"/>
    <property type="match status" value="1"/>
</dbReference>
<feature type="non-terminal residue" evidence="12">
    <location>
        <position position="1"/>
    </location>
</feature>
<dbReference type="PRINTS" id="PR00364">
    <property type="entry name" value="DISEASERSIST"/>
</dbReference>
<keyword evidence="3" id="KW-0677">Repeat</keyword>
<evidence type="ECO:0000259" key="8">
    <source>
        <dbReference type="Pfam" id="PF00931"/>
    </source>
</evidence>
<dbReference type="Gene3D" id="3.40.50.300">
    <property type="entry name" value="P-loop containing nucleotide triphosphate hydrolases"/>
    <property type="match status" value="2"/>
</dbReference>
<dbReference type="AlphaFoldDB" id="A0A5J9UKK1"/>
<protein>
    <recommendedName>
        <fullName evidence="14">NB-ARC domain-containing protein</fullName>
    </recommendedName>
</protein>
<gene>
    <name evidence="12" type="ORF">EJB05_26739</name>
</gene>
<dbReference type="InterPro" id="IPR032675">
    <property type="entry name" value="LRR_dom_sf"/>
</dbReference>
<keyword evidence="13" id="KW-1185">Reference proteome</keyword>
<reference evidence="12 13" key="1">
    <citation type="journal article" date="2019" name="Sci. Rep.">
        <title>A high-quality genome of Eragrostis curvula grass provides insights into Poaceae evolution and supports new strategies to enhance forage quality.</title>
        <authorList>
            <person name="Carballo J."/>
            <person name="Santos B.A.C.M."/>
            <person name="Zappacosta D."/>
            <person name="Garbus I."/>
            <person name="Selva J.P."/>
            <person name="Gallo C.A."/>
            <person name="Diaz A."/>
            <person name="Albertini E."/>
            <person name="Caccamo M."/>
            <person name="Echenique V."/>
        </authorList>
    </citation>
    <scope>NUCLEOTIDE SEQUENCE [LARGE SCALE GENOMIC DNA]</scope>
    <source>
        <strain evidence="13">cv. Victoria</strain>
        <tissue evidence="12">Leaf</tissue>
    </source>
</reference>
<dbReference type="Gene3D" id="1.10.10.10">
    <property type="entry name" value="Winged helix-like DNA-binding domain superfamily/Winged helix DNA-binding domain"/>
    <property type="match status" value="1"/>
</dbReference>
<dbReference type="Pfam" id="PF18052">
    <property type="entry name" value="Rx_N"/>
    <property type="match status" value="1"/>
</dbReference>
<evidence type="ECO:0000256" key="6">
    <source>
        <dbReference type="ARBA" id="ARBA00023054"/>
    </source>
</evidence>
<comment type="caution">
    <text evidence="12">The sequence shown here is derived from an EMBL/GenBank/DDBJ whole genome shotgun (WGS) entry which is preliminary data.</text>
</comment>
<dbReference type="Proteomes" id="UP000324897">
    <property type="component" value="Chromosome 2"/>
</dbReference>
<evidence type="ECO:0000256" key="5">
    <source>
        <dbReference type="ARBA" id="ARBA00022821"/>
    </source>
</evidence>
<keyword evidence="4" id="KW-0547">Nucleotide-binding</keyword>
<evidence type="ECO:0000256" key="2">
    <source>
        <dbReference type="ARBA" id="ARBA00022614"/>
    </source>
</evidence>
<dbReference type="InterPro" id="IPR002182">
    <property type="entry name" value="NB-ARC"/>
</dbReference>
<dbReference type="OrthoDB" id="693153at2759"/>
<keyword evidence="2" id="KW-0433">Leucine-rich repeat</keyword>
<evidence type="ECO:0000259" key="9">
    <source>
        <dbReference type="Pfam" id="PF18052"/>
    </source>
</evidence>
<accession>A0A5J9UKK1</accession>
<keyword evidence="6 7" id="KW-0175">Coiled coil</keyword>
<dbReference type="Pfam" id="PF23559">
    <property type="entry name" value="WHD_DRP"/>
    <property type="match status" value="1"/>
</dbReference>
<evidence type="ECO:0000256" key="3">
    <source>
        <dbReference type="ARBA" id="ARBA00022737"/>
    </source>
</evidence>
<dbReference type="PANTHER" id="PTHR23155:SF1135">
    <property type="entry name" value="OS08G0246300 PROTEIN"/>
    <property type="match status" value="1"/>
</dbReference>
<evidence type="ECO:0000256" key="4">
    <source>
        <dbReference type="ARBA" id="ARBA00022741"/>
    </source>
</evidence>
<dbReference type="GO" id="GO:0098542">
    <property type="term" value="P:defense response to other organism"/>
    <property type="evidence" value="ECO:0007669"/>
    <property type="project" value="TreeGrafter"/>
</dbReference>
<dbReference type="Gene3D" id="1.20.5.4130">
    <property type="match status" value="1"/>
</dbReference>
<dbReference type="InterPro" id="IPR058922">
    <property type="entry name" value="WHD_DRP"/>
</dbReference>
<sequence>MADLVFGLAKSAVKETVNIARAAIEEEKNLKKSVQRNLMLISDELEMMHSFLNVAKDEHASDDMAKTSVRQVRDMALDVEDCIETVVQLGNKSRCWHYALPSCLPLPAPAATLQDAVDRIELLKARVEGMGQRSMRYNRIGDSNNHQPIRQMQLPAEADAATLGVLLEAREAAKKHHQMPDISDLIKSDSSSTALKVVSVWGVGGDLWTKSIIKDSYDHIITMDKSFEFFAWVKLMHPFNPHEFIQSLLAQFYRNYRLQEGGPVEVLQRMEAMLAAKEVLLKTFTDLVSDYKYLVVLEGVSTMVDWEVARVHLPDNKKGSCIIVHTQLLEIASLCVGDADSQRVLEMQKFSGHSVCAIYKEDKNDSEKTMMKAPSKLYRFDCVGRMRDLSILRNIVSTPNHEVVSVWGIAGIGKSFIVRKVYIEMESAERGFVKFGWVDVSHPFNIRDLIWRLVLDMDRNSSHKSPLVIKDPLKRYRRLLNFWRCLIVIDGLQSTEEWDLVEADLVPGLSKRNSCIVVITNEESVGTYCATGRDAVWNVRGLEFDESLQLFKQKVSDKVGSSDGLSDAVIEQAKPIWIEQAKPILHKCGGHPQVIIAIAESLAAQLKLSPEILYDWKRLNDGFMHELETNGLYRSLRPLISTVKSFIRSCPDILKPCIFYLSIFPVSHCIRTERLVRRWIAEGYARDSKEVTAEETATDILSKLVKRNIIQVLLSTARMVILQLKMPVCQVNGFIHEYIISRSMEDNLVYALEGRSSIISQRTGRHLAIYESWRRDQTVYETIDFSRLRSLTVFGDWKSFFISKEMRLLRVLDLEDSPGVTNADLKKIVKYLLRLKFLSLRGCGKITRLPDSIGRLSQLQTLDIKFTSITKLPKGVVELEKLQCIRACAKKPSVCKSHATQASCLSQYCEHHRPAGTLGGVLVPGEIGGLSSLHTLGVINVSGRKGKAILKELMNLSQVHKLGVSGINSKNSKYLLSFVSGHVHLKSLSVQLHKHNEGCLDVNLSSQFQPPENLQSLKLYGLEGNLPAWINCLPSLRKLSLQIDMVLPADLTALQNMTKLRILTLVAKTFPGGKFNFHGGLDDLIVLEICCHSHSNTVMFKHGALSQLEVLKIRCCDVSSLGFIGLDALSQLKEVQLSGSYKDNVTETLKEELEKHPKEIKPVLKVERGSS</sequence>
<dbReference type="Pfam" id="PF23598">
    <property type="entry name" value="LRR_14"/>
    <property type="match status" value="1"/>
</dbReference>
<evidence type="ECO:0000256" key="1">
    <source>
        <dbReference type="ARBA" id="ARBA00008894"/>
    </source>
</evidence>
<feature type="coiled-coil region" evidence="7">
    <location>
        <begin position="17"/>
        <end position="44"/>
    </location>
</feature>
<evidence type="ECO:0000313" key="12">
    <source>
        <dbReference type="EMBL" id="TVU24309.1"/>
    </source>
</evidence>
<dbReference type="SUPFAM" id="SSF52540">
    <property type="entry name" value="P-loop containing nucleoside triphosphate hydrolases"/>
    <property type="match status" value="1"/>
</dbReference>
<dbReference type="Pfam" id="PF00931">
    <property type="entry name" value="NB-ARC"/>
    <property type="match status" value="2"/>
</dbReference>
<evidence type="ECO:0000313" key="13">
    <source>
        <dbReference type="Proteomes" id="UP000324897"/>
    </source>
</evidence>
<feature type="domain" description="Disease resistance protein winged helix" evidence="10">
    <location>
        <begin position="663"/>
        <end position="715"/>
    </location>
</feature>
<evidence type="ECO:0000259" key="10">
    <source>
        <dbReference type="Pfam" id="PF23559"/>
    </source>
</evidence>
<dbReference type="InterPro" id="IPR041118">
    <property type="entry name" value="Rx_N"/>
</dbReference>
<comment type="similarity">
    <text evidence="1">Belongs to the disease resistance NB-LRR family.</text>
</comment>
<dbReference type="InterPro" id="IPR044974">
    <property type="entry name" value="Disease_R_plants"/>
</dbReference>
<feature type="domain" description="NB-ARC" evidence="8">
    <location>
        <begin position="192"/>
        <end position="338"/>
    </location>
</feature>
<dbReference type="EMBL" id="RWGY01000013">
    <property type="protein sequence ID" value="TVU24309.1"/>
    <property type="molecule type" value="Genomic_DNA"/>
</dbReference>
<evidence type="ECO:0000259" key="11">
    <source>
        <dbReference type="Pfam" id="PF23598"/>
    </source>
</evidence>
<keyword evidence="5" id="KW-0611">Plant defense</keyword>
<name>A0A5J9UKK1_9POAL</name>
<organism evidence="12 13">
    <name type="scientific">Eragrostis curvula</name>
    <name type="common">weeping love grass</name>
    <dbReference type="NCBI Taxonomy" id="38414"/>
    <lineage>
        <taxon>Eukaryota</taxon>
        <taxon>Viridiplantae</taxon>
        <taxon>Streptophyta</taxon>
        <taxon>Embryophyta</taxon>
        <taxon>Tracheophyta</taxon>
        <taxon>Spermatophyta</taxon>
        <taxon>Magnoliopsida</taxon>
        <taxon>Liliopsida</taxon>
        <taxon>Poales</taxon>
        <taxon>Poaceae</taxon>
        <taxon>PACMAD clade</taxon>
        <taxon>Chloridoideae</taxon>
        <taxon>Eragrostideae</taxon>
        <taxon>Eragrostidinae</taxon>
        <taxon>Eragrostis</taxon>
    </lineage>
</organism>
<feature type="domain" description="Disease resistance N-terminal" evidence="9">
    <location>
        <begin position="13"/>
        <end position="87"/>
    </location>
</feature>